<evidence type="ECO:0000256" key="11">
    <source>
        <dbReference type="ARBA" id="ARBA00049244"/>
    </source>
</evidence>
<dbReference type="eggNOG" id="COG2812">
    <property type="taxonomic scope" value="Bacteria"/>
</dbReference>
<dbReference type="NCBIfam" id="NF004046">
    <property type="entry name" value="PRK05563.1"/>
    <property type="match status" value="1"/>
</dbReference>
<keyword evidence="4 14" id="KW-0548">Nucleotidyltransferase</keyword>
<gene>
    <name evidence="14" type="primary">dnaX</name>
    <name evidence="14" type="ordered locus">LCK_01517</name>
</gene>
<evidence type="ECO:0000256" key="1">
    <source>
        <dbReference type="ARBA" id="ARBA00006360"/>
    </source>
</evidence>
<keyword evidence="6" id="KW-0479">Metal-binding</keyword>
<keyword evidence="5" id="KW-0235">DNA replication</keyword>
<dbReference type="GO" id="GO:0003887">
    <property type="term" value="F:DNA-directed DNA polymerase activity"/>
    <property type="evidence" value="ECO:0007669"/>
    <property type="project" value="UniProtKB-KW"/>
</dbReference>
<dbReference type="InterPro" id="IPR012763">
    <property type="entry name" value="DNA_pol_III_sug/sutau_N"/>
</dbReference>
<dbReference type="InterPro" id="IPR050238">
    <property type="entry name" value="DNA_Rep/Repair_Clamp_Loader"/>
</dbReference>
<dbReference type="InterPro" id="IPR001270">
    <property type="entry name" value="ClpA/B"/>
</dbReference>
<dbReference type="Pfam" id="PF13177">
    <property type="entry name" value="DNA_pol3_delta2"/>
    <property type="match status" value="1"/>
</dbReference>
<dbReference type="InterPro" id="IPR045085">
    <property type="entry name" value="HLD_clamp_pol_III_gamma_tau"/>
</dbReference>
<organism evidence="14 15">
    <name type="scientific">Leuconostoc citreum (strain KM20)</name>
    <dbReference type="NCBI Taxonomy" id="349519"/>
    <lineage>
        <taxon>Bacteria</taxon>
        <taxon>Bacillati</taxon>
        <taxon>Bacillota</taxon>
        <taxon>Bacilli</taxon>
        <taxon>Lactobacillales</taxon>
        <taxon>Lactobacillaceae</taxon>
        <taxon>Leuconostoc</taxon>
    </lineage>
</organism>
<evidence type="ECO:0000256" key="8">
    <source>
        <dbReference type="ARBA" id="ARBA00022833"/>
    </source>
</evidence>
<feature type="region of interest" description="Disordered" evidence="12">
    <location>
        <begin position="348"/>
        <end position="389"/>
    </location>
</feature>
<evidence type="ECO:0000256" key="5">
    <source>
        <dbReference type="ARBA" id="ARBA00022705"/>
    </source>
</evidence>
<dbReference type="InterPro" id="IPR027417">
    <property type="entry name" value="P-loop_NTPase"/>
</dbReference>
<dbReference type="PRINTS" id="PR00300">
    <property type="entry name" value="CLPPROTEASEA"/>
</dbReference>
<evidence type="ECO:0000256" key="7">
    <source>
        <dbReference type="ARBA" id="ARBA00022741"/>
    </source>
</evidence>
<keyword evidence="10" id="KW-0239">DNA-directed DNA polymerase</keyword>
<dbReference type="Proteomes" id="UP000002166">
    <property type="component" value="Chromosome"/>
</dbReference>
<dbReference type="InterPro" id="IPR003593">
    <property type="entry name" value="AAA+_ATPase"/>
</dbReference>
<dbReference type="InterPro" id="IPR022754">
    <property type="entry name" value="DNA_pol_III_gamma-3"/>
</dbReference>
<dbReference type="EC" id="2.7.7.7" evidence="2"/>
<keyword evidence="15" id="KW-1185">Reference proteome</keyword>
<dbReference type="GO" id="GO:0009360">
    <property type="term" value="C:DNA polymerase III complex"/>
    <property type="evidence" value="ECO:0007669"/>
    <property type="project" value="InterPro"/>
</dbReference>
<evidence type="ECO:0000256" key="12">
    <source>
        <dbReference type="SAM" id="MobiDB-lite"/>
    </source>
</evidence>
<evidence type="ECO:0000256" key="6">
    <source>
        <dbReference type="ARBA" id="ARBA00022723"/>
    </source>
</evidence>
<reference evidence="14 15" key="1">
    <citation type="journal article" date="2008" name="J. Bacteriol.">
        <title>Complete genome sequence of Leuconostoc citreum KM20.</title>
        <authorList>
            <person name="Kim J.F."/>
            <person name="Jeong H."/>
            <person name="Lee J.-S."/>
            <person name="Choi S.-H."/>
            <person name="Ha M."/>
            <person name="Hur C.-G."/>
            <person name="Kim J.-S."/>
            <person name="Lee S."/>
            <person name="Park H.-S."/>
            <person name="Park Y.-H."/>
            <person name="Oh T.K."/>
        </authorList>
    </citation>
    <scope>NUCLEOTIDE SEQUENCE [LARGE SCALE GENOMIC DNA]</scope>
    <source>
        <strain evidence="14 15">KM20</strain>
    </source>
</reference>
<dbReference type="GO" id="GO:0005524">
    <property type="term" value="F:ATP binding"/>
    <property type="evidence" value="ECO:0007669"/>
    <property type="project" value="UniProtKB-KW"/>
</dbReference>
<dbReference type="Gene3D" id="1.10.8.60">
    <property type="match status" value="1"/>
</dbReference>
<dbReference type="Pfam" id="PF22608">
    <property type="entry name" value="DNAX_ATPase_lid"/>
    <property type="match status" value="1"/>
</dbReference>
<feature type="domain" description="AAA+ ATPase" evidence="13">
    <location>
        <begin position="37"/>
        <end position="166"/>
    </location>
</feature>
<dbReference type="STRING" id="349519.LCK_01517"/>
<dbReference type="GO" id="GO:0006261">
    <property type="term" value="P:DNA-templated DNA replication"/>
    <property type="evidence" value="ECO:0007669"/>
    <property type="project" value="TreeGrafter"/>
</dbReference>
<evidence type="ECO:0000256" key="9">
    <source>
        <dbReference type="ARBA" id="ARBA00022840"/>
    </source>
</evidence>
<dbReference type="RefSeq" id="WP_012305426.1">
    <property type="nucleotide sequence ID" value="NC_010471.1"/>
</dbReference>
<evidence type="ECO:0000256" key="2">
    <source>
        <dbReference type="ARBA" id="ARBA00012417"/>
    </source>
</evidence>
<dbReference type="CDD" id="cd00009">
    <property type="entry name" value="AAA"/>
    <property type="match status" value="1"/>
</dbReference>
<dbReference type="AlphaFoldDB" id="B1MVT7"/>
<dbReference type="EMBL" id="DQ489736">
    <property type="protein sequence ID" value="ACA83341.1"/>
    <property type="molecule type" value="Genomic_DNA"/>
</dbReference>
<comment type="similarity">
    <text evidence="1">Belongs to the DnaX/STICHEL family.</text>
</comment>
<dbReference type="Gene3D" id="1.20.272.10">
    <property type="match status" value="1"/>
</dbReference>
<dbReference type="PANTHER" id="PTHR11669:SF0">
    <property type="entry name" value="PROTEIN STICHEL-LIKE 2"/>
    <property type="match status" value="1"/>
</dbReference>
<evidence type="ECO:0000256" key="3">
    <source>
        <dbReference type="ARBA" id="ARBA00022679"/>
    </source>
</evidence>
<sequence length="604" mass="66026">MAYQALYRVYRPRTFEDMIGQEVITQTLKNAIETHQTGHAYLFSGPRGTGKTSAAKIFAREVNGIAPETDDSQISDIVEFDAASNSRVEDMRDILSNVDYAPIEAEFKVYIIDEVHMLSNSAFNALLKTLEEPPANVKFILATTEPQKVPVTILSRTQRFEFKRIDGQAIAAHLADVLKQQHIDFDQDALRIIANVAEGGMRDALSILDQVIAFGTDTVTVDNALQVTGSTTTTQLMQYLTAVTNSQTPEALKLLHDILVAGKDAQRFVSDIIGLLRDIMLANIAPELIKSTAPLNDLRTLAQQLNSQQIQAMMGELDDIQKQLLQTMQSDVYLELLTVKLGMMIQGDQSHTESTQHATRNTSSFASPESLNDPTVTTQPVSSDTQPDTTTVIAEPTQNEGVSAQENLEATHDTVKPIAQSSQYDESEAVSHNNSLARTGQLAVFAILQAAKRDTLSRSKSTWATLISTFNVAHQALLTIASPVAASQEGLVVAFDYPALLDQALKDVVLQEKLIAALREQNLPTALVLISKDDWQQERAEYVKQLKAGTTQTISLSDVPYVSQQEVLTTATDATITATDAVIAPKVVTEAQKLFGNDIVTVVD</sequence>
<keyword evidence="9" id="KW-0067">ATP-binding</keyword>
<dbReference type="InterPro" id="IPR008921">
    <property type="entry name" value="DNA_pol3_clamp-load_cplx_C"/>
</dbReference>
<dbReference type="KEGG" id="lci:LCK_01517"/>
<keyword evidence="3 14" id="KW-0808">Transferase</keyword>
<keyword evidence="8" id="KW-0862">Zinc</keyword>
<dbReference type="OrthoDB" id="9810148at2"/>
<dbReference type="Pfam" id="PF12169">
    <property type="entry name" value="DNA_pol3_gamma3"/>
    <property type="match status" value="1"/>
</dbReference>
<dbReference type="HOGENOM" id="CLU_006229_0_3_9"/>
<keyword evidence="7" id="KW-0547">Nucleotide-binding</keyword>
<protein>
    <recommendedName>
        <fullName evidence="2">DNA-directed DNA polymerase</fullName>
        <ecNumber evidence="2">2.7.7.7</ecNumber>
    </recommendedName>
</protein>
<dbReference type="FunFam" id="1.10.8.60:FF:000013">
    <property type="entry name" value="DNA polymerase III subunit gamma/tau"/>
    <property type="match status" value="1"/>
</dbReference>
<accession>B1MVT7</accession>
<dbReference type="CDD" id="cd18137">
    <property type="entry name" value="HLD_clamp_pol_III_gamma_tau"/>
    <property type="match status" value="1"/>
</dbReference>
<comment type="catalytic activity">
    <reaction evidence="11">
        <text>DNA(n) + a 2'-deoxyribonucleoside 5'-triphosphate = DNA(n+1) + diphosphate</text>
        <dbReference type="Rhea" id="RHEA:22508"/>
        <dbReference type="Rhea" id="RHEA-COMP:17339"/>
        <dbReference type="Rhea" id="RHEA-COMP:17340"/>
        <dbReference type="ChEBI" id="CHEBI:33019"/>
        <dbReference type="ChEBI" id="CHEBI:61560"/>
        <dbReference type="ChEBI" id="CHEBI:173112"/>
        <dbReference type="EC" id="2.7.7.7"/>
    </reaction>
</comment>
<dbReference type="Gene3D" id="3.40.50.300">
    <property type="entry name" value="P-loop containing nucleotide triphosphate hydrolases"/>
    <property type="match status" value="1"/>
</dbReference>
<dbReference type="SMART" id="SM00382">
    <property type="entry name" value="AAA"/>
    <property type="match status" value="1"/>
</dbReference>
<dbReference type="SUPFAM" id="SSF52540">
    <property type="entry name" value="P-loop containing nucleoside triphosphate hydrolases"/>
    <property type="match status" value="1"/>
</dbReference>
<name>B1MVT7_LEUCK</name>
<evidence type="ECO:0000313" key="14">
    <source>
        <dbReference type="EMBL" id="ACA83341.1"/>
    </source>
</evidence>
<dbReference type="GO" id="GO:0003677">
    <property type="term" value="F:DNA binding"/>
    <property type="evidence" value="ECO:0007669"/>
    <property type="project" value="InterPro"/>
</dbReference>
<dbReference type="SUPFAM" id="SSF48019">
    <property type="entry name" value="post-AAA+ oligomerization domain-like"/>
    <property type="match status" value="1"/>
</dbReference>
<dbReference type="NCBIfam" id="TIGR02397">
    <property type="entry name" value="dnaX_nterm"/>
    <property type="match status" value="1"/>
</dbReference>
<dbReference type="GO" id="GO:0046872">
    <property type="term" value="F:metal ion binding"/>
    <property type="evidence" value="ECO:0007669"/>
    <property type="project" value="UniProtKB-KW"/>
</dbReference>
<evidence type="ECO:0000313" key="15">
    <source>
        <dbReference type="Proteomes" id="UP000002166"/>
    </source>
</evidence>
<evidence type="ECO:0000256" key="10">
    <source>
        <dbReference type="ARBA" id="ARBA00022932"/>
    </source>
</evidence>
<proteinExistence type="inferred from homology"/>
<evidence type="ECO:0000259" key="13">
    <source>
        <dbReference type="SMART" id="SM00382"/>
    </source>
</evidence>
<dbReference type="PANTHER" id="PTHR11669">
    <property type="entry name" value="REPLICATION FACTOR C / DNA POLYMERASE III GAMMA-TAU SUBUNIT"/>
    <property type="match status" value="1"/>
</dbReference>
<evidence type="ECO:0000256" key="4">
    <source>
        <dbReference type="ARBA" id="ARBA00022695"/>
    </source>
</evidence>